<comment type="cofactor">
    <cofactor evidence="1">
        <name>Mg(2+)</name>
        <dbReference type="ChEBI" id="CHEBI:18420"/>
    </cofactor>
</comment>
<dbReference type="InterPro" id="IPR036704">
    <property type="entry name" value="RraA/RraA-like_sf"/>
</dbReference>
<gene>
    <name evidence="2" type="ORF">BS50DRAFT_627438</name>
</gene>
<dbReference type="InterPro" id="IPR005493">
    <property type="entry name" value="RraA/RraA-like"/>
</dbReference>
<reference evidence="2 3" key="1">
    <citation type="journal article" date="2018" name="Front. Microbiol.">
        <title>Genome-Wide Analysis of Corynespora cassiicola Leaf Fall Disease Putative Effectors.</title>
        <authorList>
            <person name="Lopez D."/>
            <person name="Ribeiro S."/>
            <person name="Label P."/>
            <person name="Fumanal B."/>
            <person name="Venisse J.S."/>
            <person name="Kohler A."/>
            <person name="de Oliveira R.R."/>
            <person name="Labutti K."/>
            <person name="Lipzen A."/>
            <person name="Lail K."/>
            <person name="Bauer D."/>
            <person name="Ohm R.A."/>
            <person name="Barry K.W."/>
            <person name="Spatafora J."/>
            <person name="Grigoriev I.V."/>
            <person name="Martin F.M."/>
            <person name="Pujade-Renaud V."/>
        </authorList>
    </citation>
    <scope>NUCLEOTIDE SEQUENCE [LARGE SCALE GENOMIC DNA]</scope>
    <source>
        <strain evidence="2 3">Philippines</strain>
    </source>
</reference>
<keyword evidence="3" id="KW-1185">Reference proteome</keyword>
<dbReference type="Proteomes" id="UP000240883">
    <property type="component" value="Unassembled WGS sequence"/>
</dbReference>
<dbReference type="PANTHER" id="PTHR33254">
    <property type="entry name" value="4-HYDROXY-4-METHYL-2-OXOGLUTARATE ALDOLASE 3-RELATED"/>
    <property type="match status" value="1"/>
</dbReference>
<dbReference type="GO" id="GO:0008948">
    <property type="term" value="F:oxaloacetate decarboxylase activity"/>
    <property type="evidence" value="ECO:0007669"/>
    <property type="project" value="TreeGrafter"/>
</dbReference>
<dbReference type="AlphaFoldDB" id="A0A2T2P8U4"/>
<organism evidence="2 3">
    <name type="scientific">Corynespora cassiicola Philippines</name>
    <dbReference type="NCBI Taxonomy" id="1448308"/>
    <lineage>
        <taxon>Eukaryota</taxon>
        <taxon>Fungi</taxon>
        <taxon>Dikarya</taxon>
        <taxon>Ascomycota</taxon>
        <taxon>Pezizomycotina</taxon>
        <taxon>Dothideomycetes</taxon>
        <taxon>Pleosporomycetidae</taxon>
        <taxon>Pleosporales</taxon>
        <taxon>Corynesporascaceae</taxon>
        <taxon>Corynespora</taxon>
    </lineage>
</organism>
<keyword evidence="1" id="KW-0479">Metal-binding</keyword>
<dbReference type="Gene3D" id="3.50.30.40">
    <property type="entry name" value="Ribonuclease E inhibitor RraA/RraA-like"/>
    <property type="match status" value="1"/>
</dbReference>
<proteinExistence type="predicted"/>
<dbReference type="GO" id="GO:0047443">
    <property type="term" value="F:4-hydroxy-4-methyl-2-oxoglutarate aldolase activity"/>
    <property type="evidence" value="ECO:0007669"/>
    <property type="project" value="TreeGrafter"/>
</dbReference>
<feature type="binding site" evidence="1">
    <location>
        <position position="120"/>
    </location>
    <ligand>
        <name>substrate</name>
    </ligand>
</feature>
<dbReference type="SUPFAM" id="SSF89562">
    <property type="entry name" value="RraA-like"/>
    <property type="match status" value="1"/>
</dbReference>
<dbReference type="PANTHER" id="PTHR33254:SF4">
    <property type="entry name" value="4-HYDROXY-4-METHYL-2-OXOGLUTARATE ALDOLASE 3-RELATED"/>
    <property type="match status" value="1"/>
</dbReference>
<dbReference type="STRING" id="1448308.A0A2T2P8U4"/>
<accession>A0A2T2P8U4</accession>
<keyword evidence="1" id="KW-0460">Magnesium</keyword>
<evidence type="ECO:0000256" key="1">
    <source>
        <dbReference type="PIRSR" id="PIRSR605493-1"/>
    </source>
</evidence>
<dbReference type="EMBL" id="KZ678128">
    <property type="protein sequence ID" value="PSN74070.1"/>
    <property type="molecule type" value="Genomic_DNA"/>
</dbReference>
<sequence length="220" mass="23853">MSALIKALRPFASCDIGDALIRLKYPMGGYLDGISVWSPTRQGHDTSPTVIGEAVTVKMVDAKDASAPKPAQHFADSAVPGKIMYIQQPGHMYSACFGGLMATRLKQIGAAGVVIDGRFRDIQEIQELSLPLFARSSSILGSNTFTKASQLNVPVQFRGDLWINPGDILVGDQDGVVVVPPSLVDQVVQLCEERKQIDENMLKDLQAGAEMGPTIEKWRK</sequence>
<name>A0A2T2P8U4_CORCC</name>
<protein>
    <submittedName>
        <fullName evidence="2">RraA-like protein</fullName>
    </submittedName>
</protein>
<feature type="binding site" evidence="1">
    <location>
        <begin position="98"/>
        <end position="101"/>
    </location>
    <ligand>
        <name>substrate</name>
    </ligand>
</feature>
<dbReference type="Pfam" id="PF03737">
    <property type="entry name" value="RraA-like"/>
    <property type="match status" value="1"/>
</dbReference>
<feature type="binding site" evidence="1">
    <location>
        <position position="121"/>
    </location>
    <ligand>
        <name>Mg(2+)</name>
        <dbReference type="ChEBI" id="CHEBI:18420"/>
    </ligand>
</feature>
<dbReference type="OrthoDB" id="1476984at2759"/>
<dbReference type="CDD" id="cd16841">
    <property type="entry name" value="RraA_family"/>
    <property type="match status" value="1"/>
</dbReference>
<evidence type="ECO:0000313" key="3">
    <source>
        <dbReference type="Proteomes" id="UP000240883"/>
    </source>
</evidence>
<dbReference type="GO" id="GO:0046872">
    <property type="term" value="F:metal ion binding"/>
    <property type="evidence" value="ECO:0007669"/>
    <property type="project" value="UniProtKB-KW"/>
</dbReference>
<evidence type="ECO:0000313" key="2">
    <source>
        <dbReference type="EMBL" id="PSN74070.1"/>
    </source>
</evidence>